<reference evidence="2" key="1">
    <citation type="journal article" date="2023" name="Mol. Phylogenet. Evol.">
        <title>Genome-scale phylogeny and comparative genomics of the fungal order Sordariales.</title>
        <authorList>
            <person name="Hensen N."/>
            <person name="Bonometti L."/>
            <person name="Westerberg I."/>
            <person name="Brannstrom I.O."/>
            <person name="Guillou S."/>
            <person name="Cros-Aarteil S."/>
            <person name="Calhoun S."/>
            <person name="Haridas S."/>
            <person name="Kuo A."/>
            <person name="Mondo S."/>
            <person name="Pangilinan J."/>
            <person name="Riley R."/>
            <person name="LaButti K."/>
            <person name="Andreopoulos B."/>
            <person name="Lipzen A."/>
            <person name="Chen C."/>
            <person name="Yan M."/>
            <person name="Daum C."/>
            <person name="Ng V."/>
            <person name="Clum A."/>
            <person name="Steindorff A."/>
            <person name="Ohm R.A."/>
            <person name="Martin F."/>
            <person name="Silar P."/>
            <person name="Natvig D.O."/>
            <person name="Lalanne C."/>
            <person name="Gautier V."/>
            <person name="Ament-Velasquez S.L."/>
            <person name="Kruys A."/>
            <person name="Hutchinson M.I."/>
            <person name="Powell A.J."/>
            <person name="Barry K."/>
            <person name="Miller A.N."/>
            <person name="Grigoriev I.V."/>
            <person name="Debuchy R."/>
            <person name="Gladieux P."/>
            <person name="Hiltunen Thoren M."/>
            <person name="Johannesson H."/>
        </authorList>
    </citation>
    <scope>NUCLEOTIDE SEQUENCE</scope>
    <source>
        <strain evidence="2">CBS 958.72</strain>
    </source>
</reference>
<comment type="caution">
    <text evidence="2">The sequence shown here is derived from an EMBL/GenBank/DDBJ whole genome shotgun (WGS) entry which is preliminary data.</text>
</comment>
<reference evidence="2" key="2">
    <citation type="submission" date="2023-06" db="EMBL/GenBank/DDBJ databases">
        <authorList>
            <consortium name="Lawrence Berkeley National Laboratory"/>
            <person name="Haridas S."/>
            <person name="Hensen N."/>
            <person name="Bonometti L."/>
            <person name="Westerberg I."/>
            <person name="Brannstrom I.O."/>
            <person name="Guillou S."/>
            <person name="Cros-Aarteil S."/>
            <person name="Calhoun S."/>
            <person name="Kuo A."/>
            <person name="Mondo S."/>
            <person name="Pangilinan J."/>
            <person name="Riley R."/>
            <person name="Labutti K."/>
            <person name="Andreopoulos B."/>
            <person name="Lipzen A."/>
            <person name="Chen C."/>
            <person name="Yanf M."/>
            <person name="Daum C."/>
            <person name="Ng V."/>
            <person name="Clum A."/>
            <person name="Steindorff A."/>
            <person name="Ohm R."/>
            <person name="Martin F."/>
            <person name="Silar P."/>
            <person name="Natvig D."/>
            <person name="Lalanne C."/>
            <person name="Gautier V."/>
            <person name="Ament-Velasquez S.L."/>
            <person name="Kruys A."/>
            <person name="Hutchinson M.I."/>
            <person name="Powell A.J."/>
            <person name="Barry K."/>
            <person name="Miller A.N."/>
            <person name="Grigoriev I.V."/>
            <person name="Debuchy R."/>
            <person name="Gladieux P."/>
            <person name="Thoren M.H."/>
            <person name="Johannesson H."/>
        </authorList>
    </citation>
    <scope>NUCLEOTIDE SEQUENCE</scope>
    <source>
        <strain evidence="2">CBS 958.72</strain>
    </source>
</reference>
<sequence length="279" mass="28886">MVVNFVAIVRQTTSHGEVPEEWEWADVSQPLETGLESLPDDSAGGVLWVRARYTNPSAITSVADAADASDTTAAAAATTANTAINTAAAATKAADAADASDTTAAEAADASDTTAAEAADASDTTAADAATAAADTTAHPEAQEPASGPGHPQRSYPPRQELPPNDPNRPAIPRGATPQRVGGATPQRPIDPAIPRGATPQRDATPDSHNHTTDHQGSPPPPPPRPGFISMLQKCRLGIPFTPDEVDLLMNHHSITTNAMKLFSTREEVHVAVSPLPVF</sequence>
<gene>
    <name evidence="2" type="ORF">B0T24DRAFT_685234</name>
</gene>
<dbReference type="AlphaFoldDB" id="A0AAE0JS34"/>
<protein>
    <submittedName>
        <fullName evidence="2">Uncharacterized protein</fullName>
    </submittedName>
</protein>
<name>A0AAE0JS34_9PEZI</name>
<organism evidence="2 3">
    <name type="scientific">Lasiosphaeria ovina</name>
    <dbReference type="NCBI Taxonomy" id="92902"/>
    <lineage>
        <taxon>Eukaryota</taxon>
        <taxon>Fungi</taxon>
        <taxon>Dikarya</taxon>
        <taxon>Ascomycota</taxon>
        <taxon>Pezizomycotina</taxon>
        <taxon>Sordariomycetes</taxon>
        <taxon>Sordariomycetidae</taxon>
        <taxon>Sordariales</taxon>
        <taxon>Lasiosphaeriaceae</taxon>
        <taxon>Lasiosphaeria</taxon>
    </lineage>
</organism>
<dbReference type="EMBL" id="JAULSN010000014">
    <property type="protein sequence ID" value="KAK3360811.1"/>
    <property type="molecule type" value="Genomic_DNA"/>
</dbReference>
<accession>A0AAE0JS34</accession>
<evidence type="ECO:0000256" key="1">
    <source>
        <dbReference type="SAM" id="MobiDB-lite"/>
    </source>
</evidence>
<feature type="compositionally biased region" description="Low complexity" evidence="1">
    <location>
        <begin position="107"/>
        <end position="137"/>
    </location>
</feature>
<feature type="region of interest" description="Disordered" evidence="1">
    <location>
        <begin position="107"/>
        <end position="229"/>
    </location>
</feature>
<keyword evidence="3" id="KW-1185">Reference proteome</keyword>
<feature type="compositionally biased region" description="Basic and acidic residues" evidence="1">
    <location>
        <begin position="204"/>
        <end position="214"/>
    </location>
</feature>
<evidence type="ECO:0000313" key="2">
    <source>
        <dbReference type="EMBL" id="KAK3360811.1"/>
    </source>
</evidence>
<dbReference type="Proteomes" id="UP001287356">
    <property type="component" value="Unassembled WGS sequence"/>
</dbReference>
<proteinExistence type="predicted"/>
<evidence type="ECO:0000313" key="3">
    <source>
        <dbReference type="Proteomes" id="UP001287356"/>
    </source>
</evidence>